<keyword evidence="1" id="KW-1133">Transmembrane helix</keyword>
<evidence type="ECO:0000256" key="1">
    <source>
        <dbReference type="SAM" id="Phobius"/>
    </source>
</evidence>
<keyword evidence="1" id="KW-0812">Transmembrane</keyword>
<keyword evidence="3" id="KW-1185">Reference proteome</keyword>
<feature type="transmembrane region" description="Helical" evidence="1">
    <location>
        <begin position="23"/>
        <end position="47"/>
    </location>
</feature>
<evidence type="ECO:0000313" key="2">
    <source>
        <dbReference type="EMBL" id="KRZ34220.1"/>
    </source>
</evidence>
<proteinExistence type="predicted"/>
<accession>A0A0V1JGT2</accession>
<evidence type="ECO:0000313" key="3">
    <source>
        <dbReference type="Proteomes" id="UP000054805"/>
    </source>
</evidence>
<comment type="caution">
    <text evidence="2">The sequence shown here is derived from an EMBL/GenBank/DDBJ whole genome shotgun (WGS) entry which is preliminary data.</text>
</comment>
<protein>
    <submittedName>
        <fullName evidence="2">Uncharacterized protein</fullName>
    </submittedName>
</protein>
<name>A0A0V1JGT2_TRIPS</name>
<dbReference type="EMBL" id="JYDS01000004">
    <property type="protein sequence ID" value="KRZ34220.1"/>
    <property type="molecule type" value="Genomic_DNA"/>
</dbReference>
<dbReference type="Proteomes" id="UP000054805">
    <property type="component" value="Unassembled WGS sequence"/>
</dbReference>
<sequence length="71" mass="7955">MLLYAFLEKHLLNLLSVFAKLQMILPLCVILTLNLCFSAAFCINAAATLVSIQTLSNITCNRFTKLTIKTY</sequence>
<dbReference type="AlphaFoldDB" id="A0A0V1JGT2"/>
<organism evidence="2 3">
    <name type="scientific">Trichinella pseudospiralis</name>
    <name type="common">Parasitic roundworm</name>
    <dbReference type="NCBI Taxonomy" id="6337"/>
    <lineage>
        <taxon>Eukaryota</taxon>
        <taxon>Metazoa</taxon>
        <taxon>Ecdysozoa</taxon>
        <taxon>Nematoda</taxon>
        <taxon>Enoplea</taxon>
        <taxon>Dorylaimia</taxon>
        <taxon>Trichinellida</taxon>
        <taxon>Trichinellidae</taxon>
        <taxon>Trichinella</taxon>
    </lineage>
</organism>
<reference evidence="2 3" key="1">
    <citation type="submission" date="2015-01" db="EMBL/GenBank/DDBJ databases">
        <title>Evolution of Trichinella species and genotypes.</title>
        <authorList>
            <person name="Korhonen P.K."/>
            <person name="Edoardo P."/>
            <person name="Giuseppe L.R."/>
            <person name="Gasser R.B."/>
        </authorList>
    </citation>
    <scope>NUCLEOTIDE SEQUENCE [LARGE SCALE GENOMIC DNA]</scope>
    <source>
        <strain evidence="2">ISS588</strain>
    </source>
</reference>
<keyword evidence="1" id="KW-0472">Membrane</keyword>
<gene>
    <name evidence="2" type="ORF">T4B_12016</name>
</gene>